<comment type="caution">
    <text evidence="2">The sequence shown here is derived from an EMBL/GenBank/DDBJ whole genome shotgun (WGS) entry which is preliminary data.</text>
</comment>
<feature type="signal peptide" evidence="1">
    <location>
        <begin position="1"/>
        <end position="17"/>
    </location>
</feature>
<evidence type="ECO:0000256" key="1">
    <source>
        <dbReference type="SAM" id="SignalP"/>
    </source>
</evidence>
<reference evidence="3" key="1">
    <citation type="journal article" date="2019" name="Int. J. Syst. Evol. Microbiol.">
        <title>The Global Catalogue of Microorganisms (GCM) 10K type strain sequencing project: providing services to taxonomists for standard genome sequencing and annotation.</title>
        <authorList>
            <consortium name="The Broad Institute Genomics Platform"/>
            <consortium name="The Broad Institute Genome Sequencing Center for Infectious Disease"/>
            <person name="Wu L."/>
            <person name="Ma J."/>
        </authorList>
    </citation>
    <scope>NUCLEOTIDE SEQUENCE [LARGE SCALE GENOMIC DNA]</scope>
    <source>
        <strain evidence="3">DT28</strain>
    </source>
</reference>
<evidence type="ECO:0000313" key="2">
    <source>
        <dbReference type="EMBL" id="MFC4655555.1"/>
    </source>
</evidence>
<accession>A0ABV9JMW8</accession>
<gene>
    <name evidence="2" type="ORF">ACFO3I_11075</name>
</gene>
<dbReference type="Proteomes" id="UP001595962">
    <property type="component" value="Unassembled WGS sequence"/>
</dbReference>
<evidence type="ECO:0000313" key="3">
    <source>
        <dbReference type="Proteomes" id="UP001595962"/>
    </source>
</evidence>
<keyword evidence="1" id="KW-0732">Signal</keyword>
<dbReference type="RefSeq" id="WP_377334049.1">
    <property type="nucleotide sequence ID" value="NZ_JBHSGB010000010.1"/>
</dbReference>
<organism evidence="2 3">
    <name type="scientific">Rheinheimera marina</name>
    <dbReference type="NCBI Taxonomy" id="1774958"/>
    <lineage>
        <taxon>Bacteria</taxon>
        <taxon>Pseudomonadati</taxon>
        <taxon>Pseudomonadota</taxon>
        <taxon>Gammaproteobacteria</taxon>
        <taxon>Chromatiales</taxon>
        <taxon>Chromatiaceae</taxon>
        <taxon>Rheinheimera</taxon>
    </lineage>
</organism>
<sequence length="449" mass="50139">MKSLSWLWLLLSWPACSLSLYTHWPETGWQDLFQLSQAQHQQLATQLRLSDAAAQDWLSELQHVLQTAPCQPEAASLELPLQPERTRLTNLQGLLHIEKGESQSWWYLPWFLLDQAPNPHQAVAAPLKHAAGLLFAEHAAGVYALRLEQDQLQPLWQSAGSDLRLLAASPHSLWLAEQHLLLRLNPETGQSLGELQFAKPLVWAEHSSSGLLLASADQKIWLLDDSPTQLSQAELLANLSQLGAFRLQQLQLIEALVPLQPSAGMHWRRPQPLLLLSAEKDSGALLLMLRLNPQHADSPLLLHQQQEQLGQSAAFQQLLDADGWYAEFTEPLYGRFTLAAGVWYQQLRLDNGPSCSGQTVTSALLALHLHYGTAVYSNRRLNMEHGARELKVRLSDSGFSLQDASSGLVLLPELLEIKAHCAECASPLLREHFPRQKLLAVYQTEQGGQ</sequence>
<proteinExistence type="predicted"/>
<protein>
    <submittedName>
        <fullName evidence="2">Uncharacterized protein</fullName>
    </submittedName>
</protein>
<name>A0ABV9JMW8_9GAMM</name>
<dbReference type="EMBL" id="JBHSGB010000010">
    <property type="protein sequence ID" value="MFC4655555.1"/>
    <property type="molecule type" value="Genomic_DNA"/>
</dbReference>
<keyword evidence="3" id="KW-1185">Reference proteome</keyword>
<feature type="chain" id="PRO_5047185552" evidence="1">
    <location>
        <begin position="18"/>
        <end position="449"/>
    </location>
</feature>